<keyword evidence="5 6" id="KW-0067">ATP-binding</keyword>
<sequence length="515" mass="58488">MEIKSRRKVIDFHNRNLIVPPESLTKNPNSINPIIIFRNQVAYPRLSTQDNHLTERASYIPNSPMSSLIVPDFDTGINSYNGSKSVANSRESSPTGKRNLSSRLADIKQCARSSSGKNIGLDEIKSKTFDPSRRKRIIIKSQRTPQSSSTQDRSFGFQNESSKSLSLNKTPNSSTENETEEQNSKEKIKTIFNSHAFNIQPHLQMHAEDDDKEEKKPEKEDRKIILKNNEFTFKLITEDPIKSGINGELRRWKAGETLGHGSFGEVIKAFDVESGQIFAVKRLFFNRENPAKTQFIDTLNREINVLKNLSHKNIVKYLGSEIIKDNFCIYLEYLPGGSIAKLLYNLGPLPEVTVRAYTRQILKGLKYLHANGVVHRDIKGANILLDSEGRVKLSDFGCSRKYESTEAESGLLMSMRGSLPWMAPEVVKQCGHGRMADIWSLGCVVLEMLTAKAPWPDMDNYFATMMKIARTDEIPEIPNNISEYGREFILICLQRDPDNRKSAEELLKHPFILNY</sequence>
<gene>
    <name evidence="9" type="ORF">BSTOLATCC_MIC24148</name>
</gene>
<dbReference type="CDD" id="cd06606">
    <property type="entry name" value="STKc_MAPKKK"/>
    <property type="match status" value="1"/>
</dbReference>
<dbReference type="InterPro" id="IPR017441">
    <property type="entry name" value="Protein_kinase_ATP_BS"/>
</dbReference>
<dbReference type="Pfam" id="PF00069">
    <property type="entry name" value="Pkinase"/>
    <property type="match status" value="1"/>
</dbReference>
<dbReference type="InterPro" id="IPR011009">
    <property type="entry name" value="Kinase-like_dom_sf"/>
</dbReference>
<dbReference type="SMART" id="SM00220">
    <property type="entry name" value="S_TKc"/>
    <property type="match status" value="1"/>
</dbReference>
<keyword evidence="3 6" id="KW-0547">Nucleotide-binding</keyword>
<dbReference type="PROSITE" id="PS00107">
    <property type="entry name" value="PROTEIN_KINASE_ATP"/>
    <property type="match status" value="1"/>
</dbReference>
<dbReference type="PROSITE" id="PS00108">
    <property type="entry name" value="PROTEIN_KINASE_ST"/>
    <property type="match status" value="1"/>
</dbReference>
<evidence type="ECO:0000256" key="6">
    <source>
        <dbReference type="PROSITE-ProRule" id="PRU10141"/>
    </source>
</evidence>
<organism evidence="9 10">
    <name type="scientific">Blepharisma stoltei</name>
    <dbReference type="NCBI Taxonomy" id="1481888"/>
    <lineage>
        <taxon>Eukaryota</taxon>
        <taxon>Sar</taxon>
        <taxon>Alveolata</taxon>
        <taxon>Ciliophora</taxon>
        <taxon>Postciliodesmatophora</taxon>
        <taxon>Heterotrichea</taxon>
        <taxon>Heterotrichida</taxon>
        <taxon>Blepharismidae</taxon>
        <taxon>Blepharisma</taxon>
    </lineage>
</organism>
<dbReference type="SUPFAM" id="SSF56112">
    <property type="entry name" value="Protein kinase-like (PK-like)"/>
    <property type="match status" value="1"/>
</dbReference>
<keyword evidence="2" id="KW-0808">Transferase</keyword>
<dbReference type="FunFam" id="1.10.510.10:FF:000571">
    <property type="entry name" value="Maternal embryonic leucine zipper kinase"/>
    <property type="match status" value="1"/>
</dbReference>
<feature type="compositionally biased region" description="Polar residues" evidence="7">
    <location>
        <begin position="142"/>
        <end position="167"/>
    </location>
</feature>
<evidence type="ECO:0000313" key="10">
    <source>
        <dbReference type="Proteomes" id="UP001162131"/>
    </source>
</evidence>
<feature type="binding site" evidence="6">
    <location>
        <position position="281"/>
    </location>
    <ligand>
        <name>ATP</name>
        <dbReference type="ChEBI" id="CHEBI:30616"/>
    </ligand>
</feature>
<feature type="compositionally biased region" description="Polar residues" evidence="7">
    <location>
        <begin position="81"/>
        <end position="102"/>
    </location>
</feature>
<dbReference type="PANTHER" id="PTHR48016:SF56">
    <property type="entry name" value="MAPKK KINASE"/>
    <property type="match status" value="1"/>
</dbReference>
<dbReference type="InterPro" id="IPR050538">
    <property type="entry name" value="MAP_kinase_kinase_kinase"/>
</dbReference>
<evidence type="ECO:0000256" key="4">
    <source>
        <dbReference type="ARBA" id="ARBA00022777"/>
    </source>
</evidence>
<evidence type="ECO:0000256" key="2">
    <source>
        <dbReference type="ARBA" id="ARBA00022679"/>
    </source>
</evidence>
<proteinExistence type="predicted"/>
<comment type="subunit">
    <text evidence="1">Monomer.</text>
</comment>
<dbReference type="EMBL" id="CAJZBQ010000023">
    <property type="protein sequence ID" value="CAG9319597.1"/>
    <property type="molecule type" value="Genomic_DNA"/>
</dbReference>
<accession>A0AAU9IV84</accession>
<dbReference type="Proteomes" id="UP001162131">
    <property type="component" value="Unassembled WGS sequence"/>
</dbReference>
<dbReference type="GO" id="GO:0004672">
    <property type="term" value="F:protein kinase activity"/>
    <property type="evidence" value="ECO:0007669"/>
    <property type="project" value="InterPro"/>
</dbReference>
<evidence type="ECO:0000256" key="1">
    <source>
        <dbReference type="ARBA" id="ARBA00011245"/>
    </source>
</evidence>
<keyword evidence="10" id="KW-1185">Reference proteome</keyword>
<dbReference type="PROSITE" id="PS50011">
    <property type="entry name" value="PROTEIN_KINASE_DOM"/>
    <property type="match status" value="1"/>
</dbReference>
<dbReference type="InterPro" id="IPR008271">
    <property type="entry name" value="Ser/Thr_kinase_AS"/>
</dbReference>
<feature type="region of interest" description="Disordered" evidence="7">
    <location>
        <begin position="132"/>
        <end position="185"/>
    </location>
</feature>
<feature type="domain" description="Protein kinase" evidence="8">
    <location>
        <begin position="252"/>
        <end position="512"/>
    </location>
</feature>
<evidence type="ECO:0000256" key="7">
    <source>
        <dbReference type="SAM" id="MobiDB-lite"/>
    </source>
</evidence>
<evidence type="ECO:0000256" key="3">
    <source>
        <dbReference type="ARBA" id="ARBA00022741"/>
    </source>
</evidence>
<feature type="region of interest" description="Disordered" evidence="7">
    <location>
        <begin position="199"/>
        <end position="221"/>
    </location>
</feature>
<dbReference type="PANTHER" id="PTHR48016">
    <property type="entry name" value="MAP KINASE KINASE KINASE SSK2-RELATED-RELATED"/>
    <property type="match status" value="1"/>
</dbReference>
<feature type="compositionally biased region" description="Basic and acidic residues" evidence="7">
    <location>
        <begin position="205"/>
        <end position="221"/>
    </location>
</feature>
<keyword evidence="4" id="KW-0418">Kinase</keyword>
<protein>
    <recommendedName>
        <fullName evidence="8">Protein kinase domain-containing protein</fullName>
    </recommendedName>
</protein>
<name>A0AAU9IV84_9CILI</name>
<feature type="region of interest" description="Disordered" evidence="7">
    <location>
        <begin position="81"/>
        <end position="104"/>
    </location>
</feature>
<dbReference type="AlphaFoldDB" id="A0AAU9IV84"/>
<dbReference type="InterPro" id="IPR000719">
    <property type="entry name" value="Prot_kinase_dom"/>
</dbReference>
<evidence type="ECO:0000313" key="9">
    <source>
        <dbReference type="EMBL" id="CAG9319597.1"/>
    </source>
</evidence>
<reference evidence="9" key="1">
    <citation type="submission" date="2021-09" db="EMBL/GenBank/DDBJ databases">
        <authorList>
            <consortium name="AG Swart"/>
            <person name="Singh M."/>
            <person name="Singh A."/>
            <person name="Seah K."/>
            <person name="Emmerich C."/>
        </authorList>
    </citation>
    <scope>NUCLEOTIDE SEQUENCE</scope>
    <source>
        <strain evidence="9">ATCC30299</strain>
    </source>
</reference>
<comment type="caution">
    <text evidence="9">The sequence shown here is derived from an EMBL/GenBank/DDBJ whole genome shotgun (WGS) entry which is preliminary data.</text>
</comment>
<dbReference type="GO" id="GO:0005524">
    <property type="term" value="F:ATP binding"/>
    <property type="evidence" value="ECO:0007669"/>
    <property type="project" value="UniProtKB-UniRule"/>
</dbReference>
<dbReference type="Gene3D" id="1.10.510.10">
    <property type="entry name" value="Transferase(Phosphotransferase) domain 1"/>
    <property type="match status" value="1"/>
</dbReference>
<evidence type="ECO:0000259" key="8">
    <source>
        <dbReference type="PROSITE" id="PS50011"/>
    </source>
</evidence>
<evidence type="ECO:0000256" key="5">
    <source>
        <dbReference type="ARBA" id="ARBA00022840"/>
    </source>
</evidence>